<organism evidence="2 3">
    <name type="scientific">Streptomyces fructofermentans</name>
    <dbReference type="NCBI Taxonomy" id="152141"/>
    <lineage>
        <taxon>Bacteria</taxon>
        <taxon>Bacillati</taxon>
        <taxon>Actinomycetota</taxon>
        <taxon>Actinomycetes</taxon>
        <taxon>Kitasatosporales</taxon>
        <taxon>Streptomycetaceae</taxon>
        <taxon>Streptomyces</taxon>
    </lineage>
</organism>
<evidence type="ECO:0000313" key="2">
    <source>
        <dbReference type="EMBL" id="GGX58614.1"/>
    </source>
</evidence>
<feature type="region of interest" description="Disordered" evidence="1">
    <location>
        <begin position="1"/>
        <end position="24"/>
    </location>
</feature>
<dbReference type="EMBL" id="BMWD01000008">
    <property type="protein sequence ID" value="GGX58614.1"/>
    <property type="molecule type" value="Genomic_DNA"/>
</dbReference>
<sequence>MSTAYRAPTRANGSAQESGSWRDAVKPSSRLMYRWCVISPVWKDHNSAAPPTAWTP</sequence>
<gene>
    <name evidence="2" type="ORF">GCM10010515_27820</name>
</gene>
<comment type="caution">
    <text evidence="2">The sequence shown here is derived from an EMBL/GenBank/DDBJ whole genome shotgun (WGS) entry which is preliminary data.</text>
</comment>
<name>A0A918KCH9_9ACTN</name>
<keyword evidence="3" id="KW-1185">Reference proteome</keyword>
<evidence type="ECO:0000256" key="1">
    <source>
        <dbReference type="SAM" id="MobiDB-lite"/>
    </source>
</evidence>
<evidence type="ECO:0000313" key="3">
    <source>
        <dbReference type="Proteomes" id="UP000645555"/>
    </source>
</evidence>
<reference evidence="2" key="1">
    <citation type="journal article" date="2014" name="Int. J. Syst. Evol. Microbiol.">
        <title>Complete genome sequence of Corynebacterium casei LMG S-19264T (=DSM 44701T), isolated from a smear-ripened cheese.</title>
        <authorList>
            <consortium name="US DOE Joint Genome Institute (JGI-PGF)"/>
            <person name="Walter F."/>
            <person name="Albersmeier A."/>
            <person name="Kalinowski J."/>
            <person name="Ruckert C."/>
        </authorList>
    </citation>
    <scope>NUCLEOTIDE SEQUENCE</scope>
    <source>
        <strain evidence="2">JCM 4956</strain>
    </source>
</reference>
<proteinExistence type="predicted"/>
<dbReference type="Proteomes" id="UP000645555">
    <property type="component" value="Unassembled WGS sequence"/>
</dbReference>
<accession>A0A918KCH9</accession>
<dbReference type="AlphaFoldDB" id="A0A918KCH9"/>
<reference evidence="2" key="2">
    <citation type="submission" date="2020-09" db="EMBL/GenBank/DDBJ databases">
        <authorList>
            <person name="Sun Q."/>
            <person name="Ohkuma M."/>
        </authorList>
    </citation>
    <scope>NUCLEOTIDE SEQUENCE</scope>
    <source>
        <strain evidence="2">JCM 4956</strain>
    </source>
</reference>
<protein>
    <submittedName>
        <fullName evidence="2">Uncharacterized protein</fullName>
    </submittedName>
</protein>